<dbReference type="PANTHER" id="PTHR21389:SF0">
    <property type="entry name" value="ETOPOSIDE-INDUCED PROTEIN 2.4 HOMOLOG"/>
    <property type="match status" value="1"/>
</dbReference>
<comment type="subcellular location">
    <subcellularLocation>
        <location evidence="1">Membrane</location>
        <topology evidence="1">Multi-pass membrane protein</topology>
    </subcellularLocation>
</comment>
<sequence length="215" mass="24569">MSLAMDAVGFLWLAGFKEACSLRRVAIFCSRFAVSTQISDIVDQNWPVLPLERVYFSGKSGNQKCFAIDYHIVCELLFILKSVVIPILLWILPDQYEQFNAEHLYDHKAVMPFYALLRSILIELVYIFWFYPLYIFSFVLSTLWYNDIAKHAFEVLKSKESTTQAYGKNELTESQSISTTEIPGGFEGYGVMAILYPLDVNSAIPTRAKQDELTG</sequence>
<gene>
    <name evidence="7" type="ORF">ZIOFF_046993</name>
</gene>
<feature type="signal peptide" evidence="6">
    <location>
        <begin position="1"/>
        <end position="19"/>
    </location>
</feature>
<accession>A0A8J5FLZ3</accession>
<dbReference type="EMBL" id="JACMSC010000013">
    <property type="protein sequence ID" value="KAG6492043.1"/>
    <property type="molecule type" value="Genomic_DNA"/>
</dbReference>
<comment type="caution">
    <text evidence="7">The sequence shown here is derived from an EMBL/GenBank/DDBJ whole genome shotgun (WGS) entry which is preliminary data.</text>
</comment>
<reference evidence="7 8" key="1">
    <citation type="submission" date="2020-08" db="EMBL/GenBank/DDBJ databases">
        <title>Plant Genome Project.</title>
        <authorList>
            <person name="Zhang R.-G."/>
        </authorList>
    </citation>
    <scope>NUCLEOTIDE SEQUENCE [LARGE SCALE GENOMIC DNA]</scope>
    <source>
        <tissue evidence="7">Rhizome</tissue>
    </source>
</reference>
<dbReference type="Proteomes" id="UP000734854">
    <property type="component" value="Unassembled WGS sequence"/>
</dbReference>
<feature type="chain" id="PRO_5035147912" evidence="6">
    <location>
        <begin position="20"/>
        <end position="215"/>
    </location>
</feature>
<dbReference type="GO" id="GO:0005783">
    <property type="term" value="C:endoplasmic reticulum"/>
    <property type="evidence" value="ECO:0007669"/>
    <property type="project" value="TreeGrafter"/>
</dbReference>
<keyword evidence="4 5" id="KW-0472">Membrane</keyword>
<keyword evidence="8" id="KW-1185">Reference proteome</keyword>
<evidence type="ECO:0000256" key="1">
    <source>
        <dbReference type="ARBA" id="ARBA00004141"/>
    </source>
</evidence>
<name>A0A8J5FLZ3_ZINOF</name>
<dbReference type="PANTHER" id="PTHR21389">
    <property type="entry name" value="P53 INDUCED PROTEIN"/>
    <property type="match status" value="1"/>
</dbReference>
<evidence type="ECO:0000256" key="5">
    <source>
        <dbReference type="SAM" id="Phobius"/>
    </source>
</evidence>
<keyword evidence="3 5" id="KW-1133">Transmembrane helix</keyword>
<evidence type="ECO:0000256" key="2">
    <source>
        <dbReference type="ARBA" id="ARBA00022692"/>
    </source>
</evidence>
<keyword evidence="2 5" id="KW-0812">Transmembrane</keyword>
<dbReference type="AlphaFoldDB" id="A0A8J5FLZ3"/>
<evidence type="ECO:0000256" key="6">
    <source>
        <dbReference type="SAM" id="SignalP"/>
    </source>
</evidence>
<feature type="transmembrane region" description="Helical" evidence="5">
    <location>
        <begin position="72"/>
        <end position="93"/>
    </location>
</feature>
<evidence type="ECO:0000256" key="3">
    <source>
        <dbReference type="ARBA" id="ARBA00022989"/>
    </source>
</evidence>
<evidence type="ECO:0000313" key="7">
    <source>
        <dbReference type="EMBL" id="KAG6492043.1"/>
    </source>
</evidence>
<evidence type="ECO:0000256" key="4">
    <source>
        <dbReference type="ARBA" id="ARBA00023136"/>
    </source>
</evidence>
<protein>
    <submittedName>
        <fullName evidence="7">Uncharacterized protein</fullName>
    </submittedName>
</protein>
<evidence type="ECO:0000313" key="8">
    <source>
        <dbReference type="Proteomes" id="UP000734854"/>
    </source>
</evidence>
<keyword evidence="6" id="KW-0732">Signal</keyword>
<proteinExistence type="predicted"/>
<organism evidence="7 8">
    <name type="scientific">Zingiber officinale</name>
    <name type="common">Ginger</name>
    <name type="synonym">Amomum zingiber</name>
    <dbReference type="NCBI Taxonomy" id="94328"/>
    <lineage>
        <taxon>Eukaryota</taxon>
        <taxon>Viridiplantae</taxon>
        <taxon>Streptophyta</taxon>
        <taxon>Embryophyta</taxon>
        <taxon>Tracheophyta</taxon>
        <taxon>Spermatophyta</taxon>
        <taxon>Magnoliopsida</taxon>
        <taxon>Liliopsida</taxon>
        <taxon>Zingiberales</taxon>
        <taxon>Zingiberaceae</taxon>
        <taxon>Zingiber</taxon>
    </lineage>
</organism>
<feature type="transmembrane region" description="Helical" evidence="5">
    <location>
        <begin position="113"/>
        <end position="140"/>
    </location>
</feature>
<dbReference type="GO" id="GO:0016020">
    <property type="term" value="C:membrane"/>
    <property type="evidence" value="ECO:0007669"/>
    <property type="project" value="UniProtKB-SubCell"/>
</dbReference>
<dbReference type="GO" id="GO:0016236">
    <property type="term" value="P:macroautophagy"/>
    <property type="evidence" value="ECO:0007669"/>
    <property type="project" value="TreeGrafter"/>
</dbReference>